<dbReference type="EMBL" id="KI669460">
    <property type="protein sequence ID" value="OCF59770.1"/>
    <property type="molecule type" value="Genomic_DNA"/>
</dbReference>
<accession>A0A1B9IW55</accession>
<proteinExistence type="predicted"/>
<evidence type="ECO:0000313" key="3">
    <source>
        <dbReference type="Proteomes" id="UP000092583"/>
    </source>
</evidence>
<reference evidence="2 3" key="1">
    <citation type="submission" date="2013-07" db="EMBL/GenBank/DDBJ databases">
        <title>The Genome Sequence of Kwoniella mangroviensis CBS10435.</title>
        <authorList>
            <consortium name="The Broad Institute Genome Sequencing Platform"/>
            <person name="Cuomo C."/>
            <person name="Litvintseva A."/>
            <person name="Chen Y."/>
            <person name="Heitman J."/>
            <person name="Sun S."/>
            <person name="Springer D."/>
            <person name="Dromer F."/>
            <person name="Young S.K."/>
            <person name="Zeng Q."/>
            <person name="Gargeya S."/>
            <person name="Fitzgerald M."/>
            <person name="Abouelleil A."/>
            <person name="Alvarado L."/>
            <person name="Berlin A.M."/>
            <person name="Chapman S.B."/>
            <person name="Dewar J."/>
            <person name="Goldberg J."/>
            <person name="Griggs A."/>
            <person name="Gujja S."/>
            <person name="Hansen M."/>
            <person name="Howarth C."/>
            <person name="Imamovic A."/>
            <person name="Larimer J."/>
            <person name="McCowan C."/>
            <person name="Murphy C."/>
            <person name="Pearson M."/>
            <person name="Priest M."/>
            <person name="Roberts A."/>
            <person name="Saif S."/>
            <person name="Shea T."/>
            <person name="Sykes S."/>
            <person name="Wortman J."/>
            <person name="Nusbaum C."/>
            <person name="Birren B."/>
        </authorList>
    </citation>
    <scope>NUCLEOTIDE SEQUENCE [LARGE SCALE GENOMIC DNA]</scope>
    <source>
        <strain evidence="2 3">CBS 10435</strain>
    </source>
</reference>
<protein>
    <submittedName>
        <fullName evidence="2">Uncharacterized protein</fullName>
    </submittedName>
</protein>
<dbReference type="Proteomes" id="UP000092583">
    <property type="component" value="Unassembled WGS sequence"/>
</dbReference>
<reference evidence="3" key="2">
    <citation type="submission" date="2013-12" db="EMBL/GenBank/DDBJ databases">
        <title>Evolution of pathogenesis and genome organization in the Tremellales.</title>
        <authorList>
            <person name="Cuomo C."/>
            <person name="Litvintseva A."/>
            <person name="Heitman J."/>
            <person name="Chen Y."/>
            <person name="Sun S."/>
            <person name="Springer D."/>
            <person name="Dromer F."/>
            <person name="Young S."/>
            <person name="Zeng Q."/>
            <person name="Chapman S."/>
            <person name="Gujja S."/>
            <person name="Saif S."/>
            <person name="Birren B."/>
        </authorList>
    </citation>
    <scope>NUCLEOTIDE SEQUENCE [LARGE SCALE GENOMIC DNA]</scope>
    <source>
        <strain evidence="3">CBS 10435</strain>
    </source>
</reference>
<evidence type="ECO:0000256" key="1">
    <source>
        <dbReference type="SAM" id="MobiDB-lite"/>
    </source>
</evidence>
<name>A0A1B9IW55_9TREE</name>
<organism evidence="2 3">
    <name type="scientific">Kwoniella mangroviensis CBS 10435</name>
    <dbReference type="NCBI Taxonomy" id="1331196"/>
    <lineage>
        <taxon>Eukaryota</taxon>
        <taxon>Fungi</taxon>
        <taxon>Dikarya</taxon>
        <taxon>Basidiomycota</taxon>
        <taxon>Agaricomycotina</taxon>
        <taxon>Tremellomycetes</taxon>
        <taxon>Tremellales</taxon>
        <taxon>Cryptococcaceae</taxon>
        <taxon>Kwoniella</taxon>
    </lineage>
</organism>
<sequence>MSSSPTDSLPRPLPPFTSPDGDFAHRDDHSSFAFFREMTSPPDFAGRIVIVKTETYCTVRVYGRARNLIAGITELWGLPYDELMQHPWESGPEDQSPHFESTPSSTSIHFPVYGTPNSIRDRVLQAQVHPAYRRIELPDDSKASRLKLEHADVDDMIKTGFISIYLIPSGTFINVLVTITAQSYVCPATEMTEGPLPKDIINNIGEESNAELLGLSFIQNAVRRAANTVKDIAKIVRSWEDEARHSVSDSPPPSYMPREQFPPYIPANTPMGRPVRGMGGNPMFAPLPPGFMSYAPRAPSTGTDSIV</sequence>
<feature type="region of interest" description="Disordered" evidence="1">
    <location>
        <begin position="1"/>
        <end position="24"/>
    </location>
</feature>
<dbReference type="AlphaFoldDB" id="A0A1B9IW55"/>
<gene>
    <name evidence="2" type="ORF">L486_02443</name>
</gene>
<evidence type="ECO:0000313" key="2">
    <source>
        <dbReference type="EMBL" id="OCF59770.1"/>
    </source>
</evidence>
<keyword evidence="3" id="KW-1185">Reference proteome</keyword>